<protein>
    <submittedName>
        <fullName evidence="2">SnoaL-like protein</fullName>
    </submittedName>
</protein>
<dbReference type="InterPro" id="IPR037401">
    <property type="entry name" value="SnoaL-like"/>
</dbReference>
<sequence length="118" mass="13178">MLSETEARQFAHSWIQAWNSHDLEAVMSHYAPEVVLTSPTAAKLLSDPSGTVTGKEGVRSYFERGLEAYPNLNFELLDVMWGVSSVVLCYLNQKGTKTGEFMEFDAGRKVVRVVANYT</sequence>
<accession>A0A3R9PTV3</accession>
<dbReference type="EMBL" id="RSDW01000001">
    <property type="protein sequence ID" value="RSL17752.1"/>
    <property type="molecule type" value="Genomic_DNA"/>
</dbReference>
<dbReference type="Gene3D" id="3.10.450.50">
    <property type="match status" value="1"/>
</dbReference>
<dbReference type="RefSeq" id="WP_185827203.1">
    <property type="nucleotide sequence ID" value="NZ_RSDW01000001.1"/>
</dbReference>
<evidence type="ECO:0000313" key="2">
    <source>
        <dbReference type="EMBL" id="RSL17752.1"/>
    </source>
</evidence>
<keyword evidence="3" id="KW-1185">Reference proteome</keyword>
<dbReference type="AlphaFoldDB" id="A0A3R9PTV3"/>
<evidence type="ECO:0000313" key="3">
    <source>
        <dbReference type="Proteomes" id="UP000269669"/>
    </source>
</evidence>
<dbReference type="Pfam" id="PF12680">
    <property type="entry name" value="SnoaL_2"/>
    <property type="match status" value="1"/>
</dbReference>
<feature type="domain" description="SnoaL-like" evidence="1">
    <location>
        <begin position="13"/>
        <end position="102"/>
    </location>
</feature>
<comment type="caution">
    <text evidence="2">The sequence shown here is derived from an EMBL/GenBank/DDBJ whole genome shotgun (WGS) entry which is preliminary data.</text>
</comment>
<gene>
    <name evidence="2" type="ORF">EDE15_3296</name>
</gene>
<reference evidence="2 3" key="1">
    <citation type="submission" date="2018-12" db="EMBL/GenBank/DDBJ databases">
        <title>Sequencing of bacterial isolates from soil warming experiment in Harvard Forest, Massachusetts, USA.</title>
        <authorList>
            <person name="Deangelis K."/>
        </authorList>
    </citation>
    <scope>NUCLEOTIDE SEQUENCE [LARGE SCALE GENOMIC DNA]</scope>
    <source>
        <strain evidence="2 3">EB153</strain>
    </source>
</reference>
<organism evidence="2 3">
    <name type="scientific">Edaphobacter aggregans</name>
    <dbReference type="NCBI Taxonomy" id="570835"/>
    <lineage>
        <taxon>Bacteria</taxon>
        <taxon>Pseudomonadati</taxon>
        <taxon>Acidobacteriota</taxon>
        <taxon>Terriglobia</taxon>
        <taxon>Terriglobales</taxon>
        <taxon>Acidobacteriaceae</taxon>
        <taxon>Edaphobacter</taxon>
    </lineage>
</organism>
<name>A0A3R9PTV3_9BACT</name>
<dbReference type="SUPFAM" id="SSF54427">
    <property type="entry name" value="NTF2-like"/>
    <property type="match status" value="1"/>
</dbReference>
<proteinExistence type="predicted"/>
<dbReference type="InterPro" id="IPR032710">
    <property type="entry name" value="NTF2-like_dom_sf"/>
</dbReference>
<evidence type="ECO:0000259" key="1">
    <source>
        <dbReference type="Pfam" id="PF12680"/>
    </source>
</evidence>
<dbReference type="Proteomes" id="UP000269669">
    <property type="component" value="Unassembled WGS sequence"/>
</dbReference>